<feature type="compositionally biased region" description="Acidic residues" evidence="1">
    <location>
        <begin position="107"/>
        <end position="117"/>
    </location>
</feature>
<feature type="compositionally biased region" description="Basic and acidic residues" evidence="1">
    <location>
        <begin position="97"/>
        <end position="106"/>
    </location>
</feature>
<protein>
    <submittedName>
        <fullName evidence="2">Uncharacterized protein</fullName>
    </submittedName>
</protein>
<evidence type="ECO:0000313" key="2">
    <source>
        <dbReference type="EMBL" id="KAK4354573.1"/>
    </source>
</evidence>
<evidence type="ECO:0000313" key="3">
    <source>
        <dbReference type="Proteomes" id="UP001291623"/>
    </source>
</evidence>
<accession>A0AAE1RPI5</accession>
<comment type="caution">
    <text evidence="2">The sequence shown here is derived from an EMBL/GenBank/DDBJ whole genome shotgun (WGS) entry which is preliminary data.</text>
</comment>
<dbReference type="AlphaFoldDB" id="A0AAE1RPI5"/>
<dbReference type="EMBL" id="JAVYJV010000014">
    <property type="protein sequence ID" value="KAK4354573.1"/>
    <property type="molecule type" value="Genomic_DNA"/>
</dbReference>
<feature type="region of interest" description="Disordered" evidence="1">
    <location>
        <begin position="89"/>
        <end position="117"/>
    </location>
</feature>
<gene>
    <name evidence="2" type="ORF">RND71_026767</name>
</gene>
<organism evidence="2 3">
    <name type="scientific">Anisodus tanguticus</name>
    <dbReference type="NCBI Taxonomy" id="243964"/>
    <lineage>
        <taxon>Eukaryota</taxon>
        <taxon>Viridiplantae</taxon>
        <taxon>Streptophyta</taxon>
        <taxon>Embryophyta</taxon>
        <taxon>Tracheophyta</taxon>
        <taxon>Spermatophyta</taxon>
        <taxon>Magnoliopsida</taxon>
        <taxon>eudicotyledons</taxon>
        <taxon>Gunneridae</taxon>
        <taxon>Pentapetalae</taxon>
        <taxon>asterids</taxon>
        <taxon>lamiids</taxon>
        <taxon>Solanales</taxon>
        <taxon>Solanaceae</taxon>
        <taxon>Solanoideae</taxon>
        <taxon>Hyoscyameae</taxon>
        <taxon>Anisodus</taxon>
    </lineage>
</organism>
<evidence type="ECO:0000256" key="1">
    <source>
        <dbReference type="SAM" id="MobiDB-lite"/>
    </source>
</evidence>
<proteinExistence type="predicted"/>
<name>A0AAE1RPI5_9SOLA</name>
<keyword evidence="3" id="KW-1185">Reference proteome</keyword>
<sequence length="144" mass="16306">MRHRIYAVAFRQKSNGQVNIKCKYNATLQTWDAVAFSMHPRQRIEKVEAGDKEDLAGVKRDTAQLQTKFRTSHTSFFVAMGTETGLTDESIPMETLESNHERNSLEDEKDDEGIDQDAYETLDDFKPLSDTLDDNLQAGIAASF</sequence>
<dbReference type="Proteomes" id="UP001291623">
    <property type="component" value="Unassembled WGS sequence"/>
</dbReference>
<reference evidence="2" key="1">
    <citation type="submission" date="2023-12" db="EMBL/GenBank/DDBJ databases">
        <title>Genome assembly of Anisodus tanguticus.</title>
        <authorList>
            <person name="Wang Y.-J."/>
        </authorList>
    </citation>
    <scope>NUCLEOTIDE SEQUENCE</scope>
    <source>
        <strain evidence="2">KB-2021</strain>
        <tissue evidence="2">Leaf</tissue>
    </source>
</reference>